<feature type="domain" description="Shikimate dehydrogenase substrate binding N-terminal" evidence="10">
    <location>
        <begin position="13"/>
        <end position="95"/>
    </location>
</feature>
<dbReference type="GO" id="GO:0004764">
    <property type="term" value="F:shikimate 3-dehydrogenase (NADP+) activity"/>
    <property type="evidence" value="ECO:0007669"/>
    <property type="project" value="UniProtKB-UniRule"/>
</dbReference>
<feature type="binding site" evidence="8">
    <location>
        <position position="247"/>
    </location>
    <ligand>
        <name>NADP(+)</name>
        <dbReference type="ChEBI" id="CHEBI:58349"/>
    </ligand>
</feature>
<feature type="binding site" evidence="8">
    <location>
        <position position="254"/>
    </location>
    <ligand>
        <name>shikimate</name>
        <dbReference type="ChEBI" id="CHEBI:36208"/>
    </ligand>
</feature>
<feature type="binding site" evidence="8">
    <location>
        <position position="224"/>
    </location>
    <ligand>
        <name>NADP(+)</name>
        <dbReference type="ChEBI" id="CHEBI:58349"/>
    </ligand>
</feature>
<evidence type="ECO:0000256" key="6">
    <source>
        <dbReference type="ARBA" id="ARBA00023141"/>
    </source>
</evidence>
<accession>A0A8J7MAC1</accession>
<dbReference type="EMBL" id="JAEHHL010000009">
    <property type="protein sequence ID" value="MBK0400522.1"/>
    <property type="molecule type" value="Genomic_DNA"/>
</dbReference>
<dbReference type="SUPFAM" id="SSF53223">
    <property type="entry name" value="Aminoacid dehydrogenase-like, N-terminal domain"/>
    <property type="match status" value="1"/>
</dbReference>
<dbReference type="Proteomes" id="UP000655420">
    <property type="component" value="Unassembled WGS sequence"/>
</dbReference>
<dbReference type="CDD" id="cd01065">
    <property type="entry name" value="NAD_bind_Shikimate_DH"/>
    <property type="match status" value="1"/>
</dbReference>
<evidence type="ECO:0000256" key="4">
    <source>
        <dbReference type="ARBA" id="ARBA00022857"/>
    </source>
</evidence>
<feature type="binding site" evidence="8">
    <location>
        <position position="109"/>
    </location>
    <ligand>
        <name>shikimate</name>
        <dbReference type="ChEBI" id="CHEBI:36208"/>
    </ligand>
</feature>
<sequence length="282" mass="29786">MNDHDGRPLVAGVAGWPIAHSRSPVLFDHWFGATGIAGRYVPLAIRPERFAEVYRALPHAGFRGINVTIPHKLDALRLADEATEAARAIGAANMICFAEDGRIVADNTDAYGFIENLRHAEPGWRPETGPALVLGAGGAARAILHGLLEAGVPEIRLANRSRDKAEGLADAFGPRVACVDWDARAAAGAGAMLVVNATSLGMTGKPALEMPLDAVPDGALVNDIVYVPLETPLLAAARRRGLRAVDGLGMLLHQARPAFRAWFGVDPQVDDGLRRACLPGAA</sequence>
<dbReference type="InterPro" id="IPR041121">
    <property type="entry name" value="SDH_C"/>
</dbReference>
<comment type="caution">
    <text evidence="8">Lacks conserved residue(s) required for the propagation of feature annotation.</text>
</comment>
<dbReference type="PANTHER" id="PTHR21089">
    <property type="entry name" value="SHIKIMATE DEHYDROGENASE"/>
    <property type="match status" value="1"/>
</dbReference>
<feature type="binding site" evidence="8">
    <location>
        <position position="93"/>
    </location>
    <ligand>
        <name>shikimate</name>
        <dbReference type="ChEBI" id="CHEBI:36208"/>
    </ligand>
</feature>
<dbReference type="GO" id="GO:0019632">
    <property type="term" value="P:shikimate metabolic process"/>
    <property type="evidence" value="ECO:0007669"/>
    <property type="project" value="InterPro"/>
</dbReference>
<name>A0A8J7MAC1_9RHOB</name>
<feature type="domain" description="Quinate/shikimate 5-dehydrogenase/glutamyl-tRNA reductase" evidence="9">
    <location>
        <begin position="131"/>
        <end position="177"/>
    </location>
</feature>
<comment type="pathway">
    <text evidence="1 8">Metabolic intermediate biosynthesis; chorismate biosynthesis; chorismate from D-erythrose 4-phosphate and phosphoenolpyruvate: step 4/7.</text>
</comment>
<feature type="binding site" evidence="8">
    <location>
        <position position="226"/>
    </location>
    <ligand>
        <name>shikimate</name>
        <dbReference type="ChEBI" id="CHEBI:36208"/>
    </ligand>
</feature>
<keyword evidence="4 8" id="KW-0521">NADP</keyword>
<keyword evidence="3 8" id="KW-0028">Amino-acid biosynthesis</keyword>
<evidence type="ECO:0000313" key="13">
    <source>
        <dbReference type="Proteomes" id="UP000655420"/>
    </source>
</evidence>
<dbReference type="InterPro" id="IPR013708">
    <property type="entry name" value="Shikimate_DH-bd_N"/>
</dbReference>
<dbReference type="PANTHER" id="PTHR21089:SF1">
    <property type="entry name" value="BIFUNCTIONAL 3-DEHYDROQUINATE DEHYDRATASE_SHIKIMATE DEHYDROGENASE, CHLOROPLASTIC"/>
    <property type="match status" value="1"/>
</dbReference>
<organism evidence="12 13">
    <name type="scientific">Thermohalobaculum xanthum</name>
    <dbReference type="NCBI Taxonomy" id="2753746"/>
    <lineage>
        <taxon>Bacteria</taxon>
        <taxon>Pseudomonadati</taxon>
        <taxon>Pseudomonadota</taxon>
        <taxon>Alphaproteobacteria</taxon>
        <taxon>Rhodobacterales</taxon>
        <taxon>Paracoccaceae</taxon>
        <taxon>Thermohalobaculum</taxon>
    </lineage>
</organism>
<protein>
    <recommendedName>
        <fullName evidence="2 8">Shikimate dehydrogenase (NADP(+))</fullName>
        <shortName evidence="8">SDH</shortName>
        <ecNumber evidence="2 8">1.1.1.25</ecNumber>
    </recommendedName>
</protein>
<comment type="function">
    <text evidence="8">Involved in the biosynthesis of the chorismate, which leads to the biosynthesis of aromatic amino acids. Catalyzes the reversible NADPH linked reduction of 3-dehydroshikimate (DHSA) to yield shikimate (SA).</text>
</comment>
<comment type="subunit">
    <text evidence="8">Homodimer.</text>
</comment>
<dbReference type="HAMAP" id="MF_00222">
    <property type="entry name" value="Shikimate_DH_AroE"/>
    <property type="match status" value="1"/>
</dbReference>
<dbReference type="Pfam" id="PF18317">
    <property type="entry name" value="SDH_C"/>
    <property type="match status" value="1"/>
</dbReference>
<dbReference type="Pfam" id="PF01488">
    <property type="entry name" value="Shikimate_DH"/>
    <property type="match status" value="1"/>
</dbReference>
<dbReference type="InterPro" id="IPR046346">
    <property type="entry name" value="Aminoacid_DH-like_N_sf"/>
</dbReference>
<dbReference type="EC" id="1.1.1.25" evidence="2 8"/>
<evidence type="ECO:0000256" key="3">
    <source>
        <dbReference type="ARBA" id="ARBA00022605"/>
    </source>
</evidence>
<dbReference type="NCBIfam" id="TIGR00507">
    <property type="entry name" value="aroE"/>
    <property type="match status" value="1"/>
</dbReference>
<evidence type="ECO:0000259" key="10">
    <source>
        <dbReference type="Pfam" id="PF08501"/>
    </source>
</evidence>
<dbReference type="UniPathway" id="UPA00053">
    <property type="reaction ID" value="UER00087"/>
</dbReference>
<evidence type="ECO:0000256" key="1">
    <source>
        <dbReference type="ARBA" id="ARBA00004871"/>
    </source>
</evidence>
<evidence type="ECO:0000256" key="8">
    <source>
        <dbReference type="HAMAP-Rule" id="MF_00222"/>
    </source>
</evidence>
<dbReference type="GO" id="GO:0009423">
    <property type="term" value="P:chorismate biosynthetic process"/>
    <property type="evidence" value="ECO:0007669"/>
    <property type="project" value="UniProtKB-UniRule"/>
</dbReference>
<feature type="binding site" evidence="8">
    <location>
        <begin position="21"/>
        <end position="23"/>
    </location>
    <ligand>
        <name>shikimate</name>
        <dbReference type="ChEBI" id="CHEBI:36208"/>
    </ligand>
</feature>
<dbReference type="InterPro" id="IPR011342">
    <property type="entry name" value="Shikimate_DH"/>
</dbReference>
<gene>
    <name evidence="8" type="primary">aroE</name>
    <name evidence="12" type="ORF">H0I76_15080</name>
</gene>
<feature type="binding site" evidence="8">
    <location>
        <position position="68"/>
    </location>
    <ligand>
        <name>shikimate</name>
        <dbReference type="ChEBI" id="CHEBI:36208"/>
    </ligand>
</feature>
<comment type="catalytic activity">
    <reaction evidence="7 8">
        <text>shikimate + NADP(+) = 3-dehydroshikimate + NADPH + H(+)</text>
        <dbReference type="Rhea" id="RHEA:17737"/>
        <dbReference type="ChEBI" id="CHEBI:15378"/>
        <dbReference type="ChEBI" id="CHEBI:16630"/>
        <dbReference type="ChEBI" id="CHEBI:36208"/>
        <dbReference type="ChEBI" id="CHEBI:57783"/>
        <dbReference type="ChEBI" id="CHEBI:58349"/>
        <dbReference type="EC" id="1.1.1.25"/>
    </reaction>
</comment>
<evidence type="ECO:0000259" key="9">
    <source>
        <dbReference type="Pfam" id="PF01488"/>
    </source>
</evidence>
<evidence type="ECO:0000256" key="5">
    <source>
        <dbReference type="ARBA" id="ARBA00023002"/>
    </source>
</evidence>
<dbReference type="AlphaFoldDB" id="A0A8J7MAC1"/>
<comment type="similarity">
    <text evidence="8">Belongs to the shikimate dehydrogenase family.</text>
</comment>
<evidence type="ECO:0000259" key="11">
    <source>
        <dbReference type="Pfam" id="PF18317"/>
    </source>
</evidence>
<dbReference type="GO" id="GO:0008652">
    <property type="term" value="P:amino acid biosynthetic process"/>
    <property type="evidence" value="ECO:0007669"/>
    <property type="project" value="UniProtKB-KW"/>
</dbReference>
<dbReference type="InterPro" id="IPR006151">
    <property type="entry name" value="Shikm_DH/Glu-tRNA_Rdtase"/>
</dbReference>
<dbReference type="Gene3D" id="3.40.50.720">
    <property type="entry name" value="NAD(P)-binding Rossmann-like Domain"/>
    <property type="match status" value="1"/>
</dbReference>
<dbReference type="RefSeq" id="WP_200611427.1">
    <property type="nucleotide sequence ID" value="NZ_JAEHHL010000009.1"/>
</dbReference>
<dbReference type="InterPro" id="IPR022893">
    <property type="entry name" value="Shikimate_DH_fam"/>
</dbReference>
<dbReference type="InterPro" id="IPR036291">
    <property type="entry name" value="NAD(P)-bd_dom_sf"/>
</dbReference>
<dbReference type="Gene3D" id="3.40.50.10860">
    <property type="entry name" value="Leucine Dehydrogenase, chain A, domain 1"/>
    <property type="match status" value="1"/>
</dbReference>
<keyword evidence="6 8" id="KW-0057">Aromatic amino acid biosynthesis</keyword>
<evidence type="ECO:0000256" key="7">
    <source>
        <dbReference type="ARBA" id="ARBA00049442"/>
    </source>
</evidence>
<keyword evidence="13" id="KW-1185">Reference proteome</keyword>
<proteinExistence type="inferred from homology"/>
<feature type="binding site" evidence="8">
    <location>
        <position position="84"/>
    </location>
    <ligand>
        <name>NADP(+)</name>
        <dbReference type="ChEBI" id="CHEBI:58349"/>
    </ligand>
</feature>
<feature type="binding site" evidence="8">
    <location>
        <begin position="135"/>
        <end position="139"/>
    </location>
    <ligand>
        <name>NADP(+)</name>
        <dbReference type="ChEBI" id="CHEBI:58349"/>
    </ligand>
</feature>
<dbReference type="GO" id="GO:0009073">
    <property type="term" value="P:aromatic amino acid family biosynthetic process"/>
    <property type="evidence" value="ECO:0007669"/>
    <property type="project" value="UniProtKB-KW"/>
</dbReference>
<comment type="caution">
    <text evidence="12">The sequence shown here is derived from an EMBL/GenBank/DDBJ whole genome shotgun (WGS) entry which is preliminary data.</text>
</comment>
<dbReference type="NCBIfam" id="NF001312">
    <property type="entry name" value="PRK00258.1-4"/>
    <property type="match status" value="1"/>
</dbReference>
<reference evidence="12" key="1">
    <citation type="submission" date="2020-12" db="EMBL/GenBank/DDBJ databases">
        <title>Bacterial taxonomy.</title>
        <authorList>
            <person name="Pan X."/>
        </authorList>
    </citation>
    <scope>NUCLEOTIDE SEQUENCE</scope>
    <source>
        <strain evidence="12">M0105</strain>
    </source>
</reference>
<feature type="domain" description="SDH C-terminal" evidence="11">
    <location>
        <begin position="247"/>
        <end position="270"/>
    </location>
</feature>
<keyword evidence="5 8" id="KW-0560">Oxidoreductase</keyword>
<feature type="active site" description="Proton acceptor" evidence="8">
    <location>
        <position position="72"/>
    </location>
</feature>
<evidence type="ECO:0000313" key="12">
    <source>
        <dbReference type="EMBL" id="MBK0400522.1"/>
    </source>
</evidence>
<dbReference type="SUPFAM" id="SSF51735">
    <property type="entry name" value="NAD(P)-binding Rossmann-fold domains"/>
    <property type="match status" value="1"/>
</dbReference>
<evidence type="ECO:0000256" key="2">
    <source>
        <dbReference type="ARBA" id="ARBA00012962"/>
    </source>
</evidence>
<dbReference type="GO" id="GO:0005829">
    <property type="term" value="C:cytosol"/>
    <property type="evidence" value="ECO:0007669"/>
    <property type="project" value="TreeGrafter"/>
</dbReference>
<dbReference type="Pfam" id="PF08501">
    <property type="entry name" value="Shikimate_dh_N"/>
    <property type="match status" value="1"/>
</dbReference>
<dbReference type="GO" id="GO:0050661">
    <property type="term" value="F:NADP binding"/>
    <property type="evidence" value="ECO:0007669"/>
    <property type="project" value="InterPro"/>
</dbReference>